<name>A0AA39WZ54_9PEZI</name>
<dbReference type="InterPro" id="IPR036249">
    <property type="entry name" value="Thioredoxin-like_sf"/>
</dbReference>
<dbReference type="EMBL" id="JAULSU010000003">
    <property type="protein sequence ID" value="KAK0624206.1"/>
    <property type="molecule type" value="Genomic_DNA"/>
</dbReference>
<proteinExistence type="predicted"/>
<dbReference type="Pfam" id="PF05988">
    <property type="entry name" value="DUF899"/>
    <property type="match status" value="1"/>
</dbReference>
<organism evidence="1 2">
    <name type="scientific">Immersiella caudata</name>
    <dbReference type="NCBI Taxonomy" id="314043"/>
    <lineage>
        <taxon>Eukaryota</taxon>
        <taxon>Fungi</taxon>
        <taxon>Dikarya</taxon>
        <taxon>Ascomycota</taxon>
        <taxon>Pezizomycotina</taxon>
        <taxon>Sordariomycetes</taxon>
        <taxon>Sordariomycetidae</taxon>
        <taxon>Sordariales</taxon>
        <taxon>Lasiosphaeriaceae</taxon>
        <taxon>Immersiella</taxon>
    </lineage>
</organism>
<dbReference type="Gene3D" id="3.40.30.10">
    <property type="entry name" value="Glutaredoxin"/>
    <property type="match status" value="1"/>
</dbReference>
<evidence type="ECO:0000313" key="1">
    <source>
        <dbReference type="EMBL" id="KAK0624206.1"/>
    </source>
</evidence>
<dbReference type="Proteomes" id="UP001175000">
    <property type="component" value="Unassembled WGS sequence"/>
</dbReference>
<dbReference type="AlphaFoldDB" id="A0AA39WZ54"/>
<accession>A0AA39WZ54</accession>
<reference evidence="1" key="1">
    <citation type="submission" date="2023-06" db="EMBL/GenBank/DDBJ databases">
        <title>Genome-scale phylogeny and comparative genomics of the fungal order Sordariales.</title>
        <authorList>
            <consortium name="Lawrence Berkeley National Laboratory"/>
            <person name="Hensen N."/>
            <person name="Bonometti L."/>
            <person name="Westerberg I."/>
            <person name="Brannstrom I.O."/>
            <person name="Guillou S."/>
            <person name="Cros-Aarteil S."/>
            <person name="Calhoun S."/>
            <person name="Haridas S."/>
            <person name="Kuo A."/>
            <person name="Mondo S."/>
            <person name="Pangilinan J."/>
            <person name="Riley R."/>
            <person name="Labutti K."/>
            <person name="Andreopoulos B."/>
            <person name="Lipzen A."/>
            <person name="Chen C."/>
            <person name="Yanf M."/>
            <person name="Daum C."/>
            <person name="Ng V."/>
            <person name="Clum A."/>
            <person name="Steindorff A."/>
            <person name="Ohm R."/>
            <person name="Martin F."/>
            <person name="Silar P."/>
            <person name="Natvig D."/>
            <person name="Lalanne C."/>
            <person name="Gautier V."/>
            <person name="Ament-Velasquez S.L."/>
            <person name="Kruys A."/>
            <person name="Hutchinson M.I."/>
            <person name="Powell A.J."/>
            <person name="Barry K."/>
            <person name="Miller A.N."/>
            <person name="Grigoriev I.V."/>
            <person name="Debuchy R."/>
            <person name="Gladieux P."/>
            <person name="Thoren M.H."/>
            <person name="Johannesson H."/>
        </authorList>
    </citation>
    <scope>NUCLEOTIDE SEQUENCE</scope>
    <source>
        <strain evidence="1">CBS 606.72</strain>
    </source>
</reference>
<keyword evidence="2" id="KW-1185">Reference proteome</keyword>
<evidence type="ECO:0000313" key="2">
    <source>
        <dbReference type="Proteomes" id="UP001175000"/>
    </source>
</evidence>
<protein>
    <recommendedName>
        <fullName evidence="3">DUF899 domain-containing protein</fullName>
    </recommendedName>
</protein>
<comment type="caution">
    <text evidence="1">The sequence shown here is derived from an EMBL/GenBank/DDBJ whole genome shotgun (WGS) entry which is preliminary data.</text>
</comment>
<gene>
    <name evidence="1" type="ORF">B0T14DRAFT_194008</name>
</gene>
<sequence>MSRNIVSRPAFEAALSALAEKEKAAQATLEKLAAERRELPMVKINKDYKFHGPNGSVLSLDDLFRGKDQLIVYHFMFPPKSEVGCSGCAFVGEHIPDIRHLESRNATMAVISRAPFEKIAAWKEKLGWKFPWYSGEGSEFSFDFGGASEDGGDQANLTVFYRTDGEIYQTYSVFPGGVLTFLGTYQLLDFTPLGRQDGPDGPAGFKLNYDGLLS</sequence>
<dbReference type="InterPro" id="IPR010296">
    <property type="entry name" value="DUF899_thioredox"/>
</dbReference>
<dbReference type="SUPFAM" id="SSF52833">
    <property type="entry name" value="Thioredoxin-like"/>
    <property type="match status" value="1"/>
</dbReference>
<evidence type="ECO:0008006" key="3">
    <source>
        <dbReference type="Google" id="ProtNLM"/>
    </source>
</evidence>